<evidence type="ECO:0000256" key="4">
    <source>
        <dbReference type="SAM" id="SignalP"/>
    </source>
</evidence>
<feature type="chain" id="PRO_5011987087" evidence="4">
    <location>
        <begin position="22"/>
        <end position="246"/>
    </location>
</feature>
<evidence type="ECO:0000256" key="3">
    <source>
        <dbReference type="PROSITE-ProRule" id="PRU00339"/>
    </source>
</evidence>
<gene>
    <name evidence="5" type="ORF">B5V00_09925</name>
</gene>
<keyword evidence="6" id="KW-1185">Reference proteome</keyword>
<dbReference type="AlphaFoldDB" id="A0A1X0Y301"/>
<dbReference type="SMART" id="SM00028">
    <property type="entry name" value="TPR"/>
    <property type="match status" value="6"/>
</dbReference>
<dbReference type="SUPFAM" id="SSF81901">
    <property type="entry name" value="HCP-like"/>
    <property type="match status" value="1"/>
</dbReference>
<dbReference type="Pfam" id="PF07719">
    <property type="entry name" value="TPR_2"/>
    <property type="match status" value="1"/>
</dbReference>
<organism evidence="5 6">
    <name type="scientific">Geothermobacter hydrogeniphilus</name>
    <dbReference type="NCBI Taxonomy" id="1969733"/>
    <lineage>
        <taxon>Bacteria</taxon>
        <taxon>Pseudomonadati</taxon>
        <taxon>Thermodesulfobacteriota</taxon>
        <taxon>Desulfuromonadia</taxon>
        <taxon>Desulfuromonadales</taxon>
        <taxon>Geothermobacteraceae</taxon>
        <taxon>Geothermobacter</taxon>
    </lineage>
</organism>
<feature type="repeat" description="TPR" evidence="3">
    <location>
        <begin position="199"/>
        <end position="232"/>
    </location>
</feature>
<keyword evidence="2 3" id="KW-0802">TPR repeat</keyword>
<feature type="repeat" description="TPR" evidence="3">
    <location>
        <begin position="27"/>
        <end position="60"/>
    </location>
</feature>
<dbReference type="PROSITE" id="PS50293">
    <property type="entry name" value="TPR_REGION"/>
    <property type="match status" value="1"/>
</dbReference>
<dbReference type="Pfam" id="PF00515">
    <property type="entry name" value="TPR_1"/>
    <property type="match status" value="1"/>
</dbReference>
<dbReference type="InterPro" id="IPR019734">
    <property type="entry name" value="TPR_rpt"/>
</dbReference>
<dbReference type="PANTHER" id="PTHR12558:SF13">
    <property type="entry name" value="CELL DIVISION CYCLE PROTEIN 27 HOMOLOG"/>
    <property type="match status" value="1"/>
</dbReference>
<evidence type="ECO:0000256" key="1">
    <source>
        <dbReference type="ARBA" id="ARBA00022737"/>
    </source>
</evidence>
<evidence type="ECO:0000313" key="6">
    <source>
        <dbReference type="Proteomes" id="UP000193136"/>
    </source>
</evidence>
<dbReference type="Gene3D" id="1.25.40.10">
    <property type="entry name" value="Tetratricopeptide repeat domain"/>
    <property type="match status" value="2"/>
</dbReference>
<dbReference type="Pfam" id="PF13432">
    <property type="entry name" value="TPR_16"/>
    <property type="match status" value="1"/>
</dbReference>
<dbReference type="OrthoDB" id="9815059at2"/>
<accession>A0A1X0Y301</accession>
<evidence type="ECO:0000256" key="2">
    <source>
        <dbReference type="ARBA" id="ARBA00022803"/>
    </source>
</evidence>
<dbReference type="InterPro" id="IPR013105">
    <property type="entry name" value="TPR_2"/>
</dbReference>
<reference evidence="5 6" key="1">
    <citation type="submission" date="2017-03" db="EMBL/GenBank/DDBJ databases">
        <title>Genome sequence of Geothermobacter sp. EPR-M, Deep-Sea Iron Reducer.</title>
        <authorList>
            <person name="Tully B."/>
            <person name="Savalia P."/>
            <person name="Abuyen K."/>
            <person name="Baughan C."/>
            <person name="Romero E."/>
            <person name="Ronkowski C."/>
            <person name="Torres B."/>
            <person name="Tremblay J."/>
            <person name="Trujillo A."/>
            <person name="Tyler M."/>
            <person name="Perez-Rodriguez I."/>
            <person name="Amend J."/>
        </authorList>
    </citation>
    <scope>NUCLEOTIDE SEQUENCE [LARGE SCALE GENOMIC DNA]</scope>
    <source>
        <strain evidence="5 6">EPR-M</strain>
    </source>
</reference>
<dbReference type="Proteomes" id="UP000193136">
    <property type="component" value="Unassembled WGS sequence"/>
</dbReference>
<protein>
    <submittedName>
        <fullName evidence="5">Uncharacterized protein</fullName>
    </submittedName>
</protein>
<dbReference type="InterPro" id="IPR011990">
    <property type="entry name" value="TPR-like_helical_dom_sf"/>
</dbReference>
<comment type="caution">
    <text evidence="5">The sequence shown here is derived from an EMBL/GenBank/DDBJ whole genome shotgun (WGS) entry which is preliminary data.</text>
</comment>
<dbReference type="Pfam" id="PF13374">
    <property type="entry name" value="TPR_10"/>
    <property type="match status" value="1"/>
</dbReference>
<feature type="repeat" description="TPR" evidence="3">
    <location>
        <begin position="131"/>
        <end position="164"/>
    </location>
</feature>
<feature type="repeat" description="TPR" evidence="3">
    <location>
        <begin position="165"/>
        <end position="198"/>
    </location>
</feature>
<dbReference type="PANTHER" id="PTHR12558">
    <property type="entry name" value="CELL DIVISION CYCLE 16,23,27"/>
    <property type="match status" value="1"/>
</dbReference>
<dbReference type="EMBL" id="NAAD01000011">
    <property type="protein sequence ID" value="ORJ59591.1"/>
    <property type="molecule type" value="Genomic_DNA"/>
</dbReference>
<keyword evidence="1" id="KW-0677">Repeat</keyword>
<dbReference type="RefSeq" id="WP_085010635.1">
    <property type="nucleotide sequence ID" value="NZ_NAAD01000011.1"/>
</dbReference>
<feature type="signal peptide" evidence="4">
    <location>
        <begin position="1"/>
        <end position="21"/>
    </location>
</feature>
<keyword evidence="4" id="KW-0732">Signal</keyword>
<dbReference type="STRING" id="1969733.B5V00_09925"/>
<name>A0A1X0Y301_9BACT</name>
<dbReference type="PROSITE" id="PS50005">
    <property type="entry name" value="TPR"/>
    <property type="match status" value="4"/>
</dbReference>
<sequence>MVLRLLIVLALLLPVACTPVADVKKDASVHETLGFSYLQEGNPTKALKEFLLAVEDDPENPDIRSGLAQAYHRKKAYELAEGQYLKALEYSHGDPKIRNNLGALYLDMQRWEDALRHFRLAADNLLFGSPEVARTGMAVAQIKLGKYIDAVESCQRALQINPQYPQARLYLGEAYDALDKPDLAIVEYRKAVVFVPNYLEAHYRLGMSYMRQKKMKEARDEFSRVIDIAPESDRGRLASQYLKLLK</sequence>
<proteinExistence type="predicted"/>
<evidence type="ECO:0000313" key="5">
    <source>
        <dbReference type="EMBL" id="ORJ59591.1"/>
    </source>
</evidence>